<evidence type="ECO:0000313" key="3">
    <source>
        <dbReference type="EMBL" id="QCP34132.1"/>
    </source>
</evidence>
<dbReference type="GO" id="GO:0046872">
    <property type="term" value="F:metal ion binding"/>
    <property type="evidence" value="ECO:0007669"/>
    <property type="project" value="UniProtKB-KW"/>
</dbReference>
<dbReference type="InterPro" id="IPR009078">
    <property type="entry name" value="Ferritin-like_SF"/>
</dbReference>
<dbReference type="AlphaFoldDB" id="A0A4P8I9C3"/>
<keyword evidence="2" id="KW-0464">Manganese</keyword>
<dbReference type="RefSeq" id="WP_137327712.1">
    <property type="nucleotide sequence ID" value="NZ_CP040058.1"/>
</dbReference>
<dbReference type="Gene3D" id="1.20.1260.10">
    <property type="match status" value="2"/>
</dbReference>
<gene>
    <name evidence="3" type="ORF">AR1Y2_0678</name>
</gene>
<accession>A0A4P8I9C3</accession>
<dbReference type="InterPro" id="IPR012347">
    <property type="entry name" value="Ferritin-like"/>
</dbReference>
<feature type="binding site" evidence="2">
    <location>
        <position position="78"/>
    </location>
    <ligand>
        <name>Mn(2+)</name>
        <dbReference type="ChEBI" id="CHEBI:29035"/>
        <label>1</label>
    </ligand>
</feature>
<evidence type="ECO:0000256" key="1">
    <source>
        <dbReference type="ARBA" id="ARBA00007644"/>
    </source>
</evidence>
<feature type="binding site" evidence="2">
    <location>
        <position position="75"/>
    </location>
    <ligand>
        <name>Mn(2+)</name>
        <dbReference type="ChEBI" id="CHEBI:29035"/>
        <label>1</label>
    </ligand>
</feature>
<evidence type="ECO:0000256" key="2">
    <source>
        <dbReference type="PIRSR" id="PIRSR607760-1"/>
    </source>
</evidence>
<reference evidence="3 4" key="1">
    <citation type="submission" date="2019-05" db="EMBL/GenBank/DDBJ databases">
        <title>Complete genome sequencing of Anaerostipes rhamnosivorans.</title>
        <authorList>
            <person name="Bui T.P.N."/>
            <person name="de Vos W.M."/>
        </authorList>
    </citation>
    <scope>NUCLEOTIDE SEQUENCE [LARGE SCALE GENOMIC DNA]</scope>
    <source>
        <strain evidence="3 4">1y2</strain>
    </source>
</reference>
<name>A0A4P8I9C3_9FIRM</name>
<dbReference type="Proteomes" id="UP000298653">
    <property type="component" value="Chromosome"/>
</dbReference>
<evidence type="ECO:0008006" key="5">
    <source>
        <dbReference type="Google" id="ProtNLM"/>
    </source>
</evidence>
<comment type="cofactor">
    <cofactor evidence="2">
        <name>Mn(2+)</name>
        <dbReference type="ChEBI" id="CHEBI:29035"/>
    </cofactor>
    <text evidence="2">Binds 2 manganese ions per subunit.</text>
</comment>
<dbReference type="OrthoDB" id="9791649at2"/>
<keyword evidence="2" id="KW-0479">Metal-binding</keyword>
<feature type="binding site" evidence="2">
    <location>
        <position position="43"/>
    </location>
    <ligand>
        <name>Mn(2+)</name>
        <dbReference type="ChEBI" id="CHEBI:29035"/>
        <label>1</label>
    </ligand>
</feature>
<protein>
    <recommendedName>
        <fullName evidence="5">Rubrerythrin</fullName>
    </recommendedName>
</protein>
<keyword evidence="4" id="KW-1185">Reference proteome</keyword>
<proteinExistence type="inferred from homology"/>
<comment type="similarity">
    <text evidence="1">Belongs to the manganese catalase family.</text>
</comment>
<dbReference type="CDD" id="cd07908">
    <property type="entry name" value="Mn_catalase_like"/>
    <property type="match status" value="1"/>
</dbReference>
<dbReference type="KEGG" id="arf:AR1Y2_0678"/>
<dbReference type="EMBL" id="CP040058">
    <property type="protein sequence ID" value="QCP34132.1"/>
    <property type="molecule type" value="Genomic_DNA"/>
</dbReference>
<organism evidence="3 4">
    <name type="scientific">Anaerostipes rhamnosivorans</name>
    <dbReference type="NCBI Taxonomy" id="1229621"/>
    <lineage>
        <taxon>Bacteria</taxon>
        <taxon>Bacillati</taxon>
        <taxon>Bacillota</taxon>
        <taxon>Clostridia</taxon>
        <taxon>Lachnospirales</taxon>
        <taxon>Lachnospiraceae</taxon>
        <taxon>Anaerostipes</taxon>
    </lineage>
</organism>
<evidence type="ECO:0000313" key="4">
    <source>
        <dbReference type="Proteomes" id="UP000298653"/>
    </source>
</evidence>
<sequence>MTFSDSYKPAVTDSRPYPPIKVARRNPRYADMIVPALRAQSSELTAITTYIYQNWIFFQKHTSLAETISKIANVEMHHLQMLGTLVTLLGGDPSFAQDTCQCWTGNAPGYTHNIRKAMKDNVEAEEAAANFYLETASKIQDQFVCAVLNRIAMDEKIHAKIFRHYLNNLSC</sequence>
<dbReference type="InterPro" id="IPR007760">
    <property type="entry name" value="Mn_catalase"/>
</dbReference>
<dbReference type="SUPFAM" id="SSF47240">
    <property type="entry name" value="Ferritin-like"/>
    <property type="match status" value="1"/>
</dbReference>
<dbReference type="Pfam" id="PF05067">
    <property type="entry name" value="Mn_catalase"/>
    <property type="match status" value="1"/>
</dbReference>